<dbReference type="InterPro" id="IPR050678">
    <property type="entry name" value="DNA_Partitioning_ATPase"/>
</dbReference>
<gene>
    <name evidence="2" type="ORF">H8R94_02885</name>
</gene>
<feature type="domain" description="AAA" evidence="1">
    <location>
        <begin position="29"/>
        <end position="224"/>
    </location>
</feature>
<dbReference type="CDD" id="cd02042">
    <property type="entry name" value="ParAB_family"/>
    <property type="match status" value="1"/>
</dbReference>
<protein>
    <submittedName>
        <fullName evidence="2">ParA family protein</fullName>
    </submittedName>
</protein>
<proteinExistence type="predicted"/>
<evidence type="ECO:0000313" key="3">
    <source>
        <dbReference type="Proteomes" id="UP000643810"/>
    </source>
</evidence>
<organism evidence="2 3">
    <name type="scientific">Roseburia lenta</name>
    <dbReference type="NCBI Taxonomy" id="2763061"/>
    <lineage>
        <taxon>Bacteria</taxon>
        <taxon>Bacillati</taxon>
        <taxon>Bacillota</taxon>
        <taxon>Clostridia</taxon>
        <taxon>Lachnospirales</taxon>
        <taxon>Lachnospiraceae</taxon>
        <taxon>Roseburia</taxon>
    </lineage>
</organism>
<sequence length="353" mass="40387">MQELFDRYEKILSDDSDSIILPDSKKFQTYAVTNFRGGIGKTTLSFNLAYAMCQKYMTLFLDMCPQQNFTTLFLNNKEPYEGATIHDALMEKMMGEAWDIDSERLALRVQDTNAQFQDGKTCYYIPGSSKLFLYPSQFYSRLNEYYGMTTQGGNKKAVAVVLNMLKDIIEQQVELTKTEKVLIDTSPFFAGGTHLAWAASEALIIPVRVDEQSIYSLELTLQMLKDDGSDFNLWRQRAGIEEKPVVQAVLMTHCGWNRQADHQIDKASRMYIERAMEIAEKYADVFSSDNVVNHFALLSDFHSSGRISGSKAIPIDKLSEGSQFRIEGKKVEVNRSVRRYKKELQYAFKLIDN</sequence>
<dbReference type="InterPro" id="IPR025669">
    <property type="entry name" value="AAA_dom"/>
</dbReference>
<dbReference type="EMBL" id="JACOPG010000001">
    <property type="protein sequence ID" value="MBC5685569.1"/>
    <property type="molecule type" value="Genomic_DNA"/>
</dbReference>
<dbReference type="PANTHER" id="PTHR13696">
    <property type="entry name" value="P-LOOP CONTAINING NUCLEOSIDE TRIPHOSPHATE HYDROLASE"/>
    <property type="match status" value="1"/>
</dbReference>
<dbReference type="PANTHER" id="PTHR13696:SF99">
    <property type="entry name" value="COBYRINIC ACID AC-DIAMIDE SYNTHASE"/>
    <property type="match status" value="1"/>
</dbReference>
<evidence type="ECO:0000313" key="2">
    <source>
        <dbReference type="EMBL" id="MBC5685569.1"/>
    </source>
</evidence>
<dbReference type="SUPFAM" id="SSF52540">
    <property type="entry name" value="P-loop containing nucleoside triphosphate hydrolases"/>
    <property type="match status" value="1"/>
</dbReference>
<name>A0ABR7GDS6_9FIRM</name>
<accession>A0ABR7GDS6</accession>
<reference evidence="2 3" key="1">
    <citation type="submission" date="2020-08" db="EMBL/GenBank/DDBJ databases">
        <title>Genome public.</title>
        <authorList>
            <person name="Liu C."/>
            <person name="Sun Q."/>
        </authorList>
    </citation>
    <scope>NUCLEOTIDE SEQUENCE [LARGE SCALE GENOMIC DNA]</scope>
    <source>
        <strain evidence="2 3">NSJ-9</strain>
    </source>
</reference>
<evidence type="ECO:0000259" key="1">
    <source>
        <dbReference type="Pfam" id="PF13614"/>
    </source>
</evidence>
<dbReference type="Proteomes" id="UP000643810">
    <property type="component" value="Unassembled WGS sequence"/>
</dbReference>
<comment type="caution">
    <text evidence="2">The sequence shown here is derived from an EMBL/GenBank/DDBJ whole genome shotgun (WGS) entry which is preliminary data.</text>
</comment>
<dbReference type="InterPro" id="IPR027417">
    <property type="entry name" value="P-loop_NTPase"/>
</dbReference>
<dbReference type="Gene3D" id="3.40.50.300">
    <property type="entry name" value="P-loop containing nucleotide triphosphate hydrolases"/>
    <property type="match status" value="1"/>
</dbReference>
<dbReference type="Pfam" id="PF13614">
    <property type="entry name" value="AAA_31"/>
    <property type="match status" value="1"/>
</dbReference>
<dbReference type="RefSeq" id="WP_186853823.1">
    <property type="nucleotide sequence ID" value="NZ_JACOPG010000001.1"/>
</dbReference>
<keyword evidence="3" id="KW-1185">Reference proteome</keyword>